<dbReference type="Gene3D" id="2.160.20.120">
    <property type="match status" value="1"/>
</dbReference>
<keyword evidence="4" id="KW-1185">Reference proteome</keyword>
<dbReference type="KEGG" id="pact:CA264_17430"/>
<dbReference type="Pfam" id="PF10988">
    <property type="entry name" value="DUF2807"/>
    <property type="match status" value="1"/>
</dbReference>
<feature type="chain" id="PRO_5010997768" evidence="1">
    <location>
        <begin position="29"/>
        <end position="241"/>
    </location>
</feature>
<dbReference type="EMBL" id="CP021235">
    <property type="protein sequence ID" value="ARS37068.1"/>
    <property type="molecule type" value="Genomic_DNA"/>
</dbReference>
<dbReference type="AlphaFoldDB" id="A0A1X9YW17"/>
<dbReference type="RefSeq" id="WP_025608685.1">
    <property type="nucleotide sequence ID" value="NZ_CP021235.1"/>
</dbReference>
<evidence type="ECO:0000256" key="1">
    <source>
        <dbReference type="SAM" id="SignalP"/>
    </source>
</evidence>
<evidence type="ECO:0000259" key="2">
    <source>
        <dbReference type="Pfam" id="PF10988"/>
    </source>
</evidence>
<dbReference type="InterPro" id="IPR021255">
    <property type="entry name" value="DUF2807"/>
</dbReference>
<keyword evidence="1" id="KW-0732">Signal</keyword>
<gene>
    <name evidence="3" type="ORF">CA264_17430</name>
</gene>
<dbReference type="PANTHER" id="PTHR39200:SF1">
    <property type="entry name" value="AUTO-TRANSPORTER ADHESIN HEAD GIN DOMAIN-CONTAINING PROTEIN-RELATED"/>
    <property type="match status" value="1"/>
</dbReference>
<dbReference type="STRING" id="709015.GCA_000472485_03520"/>
<dbReference type="PANTHER" id="PTHR39200">
    <property type="entry name" value="HYPOTHETICAL EXPORTED PROTEIN"/>
    <property type="match status" value="1"/>
</dbReference>
<dbReference type="OrthoDB" id="5585143at2"/>
<reference evidence="4" key="1">
    <citation type="submission" date="2017-05" db="EMBL/GenBank/DDBJ databases">
        <authorList>
            <person name="Ray J."/>
            <person name="Price M."/>
            <person name="Deutschbauer A."/>
        </authorList>
    </citation>
    <scope>NUCLEOTIDE SEQUENCE [LARGE SCALE GENOMIC DNA]</scope>
    <source>
        <strain evidence="4">DSM 19842</strain>
    </source>
</reference>
<dbReference type="Proteomes" id="UP000266292">
    <property type="component" value="Chromosome"/>
</dbReference>
<protein>
    <submittedName>
        <fullName evidence="3">DUF2807 domain-containing protein</fullName>
    </submittedName>
</protein>
<name>A0A1X9YW17_9BACT</name>
<feature type="signal peptide" evidence="1">
    <location>
        <begin position="1"/>
        <end position="28"/>
    </location>
</feature>
<accession>A0A1X9YW17</accession>
<proteinExistence type="predicted"/>
<feature type="domain" description="Putative auto-transporter adhesin head GIN" evidence="2">
    <location>
        <begin position="49"/>
        <end position="226"/>
    </location>
</feature>
<evidence type="ECO:0000313" key="4">
    <source>
        <dbReference type="Proteomes" id="UP000266292"/>
    </source>
</evidence>
<organism evidence="3 4">
    <name type="scientific">Pontibacter actiniarum</name>
    <dbReference type="NCBI Taxonomy" id="323450"/>
    <lineage>
        <taxon>Bacteria</taxon>
        <taxon>Pseudomonadati</taxon>
        <taxon>Bacteroidota</taxon>
        <taxon>Cytophagia</taxon>
        <taxon>Cytophagales</taxon>
        <taxon>Hymenobacteraceae</taxon>
        <taxon>Pontibacter</taxon>
    </lineage>
</organism>
<evidence type="ECO:0000313" key="3">
    <source>
        <dbReference type="EMBL" id="ARS37068.1"/>
    </source>
</evidence>
<sequence>MSIKKIYTATFGVFALAFLLFSTSAVTAQSLRGNKQMTTQNRKVSGIKGIDVSGGFVVELTQGSNEGVRLEAEENLIDNIKTEVRNGILHIYNDKSISTNKGMKAYVTLKDLERIDISGGVKVTGNSNFKTPSLKMDMSGGSHVKLTVDTEKINADMSGASKVELLGKADVMHMEMSGASRVDASELEAREVKVQASGASNVKVFAKEALDINASGASAIYYKGSPNITSDVSAAARVSRL</sequence>